<accession>A0A9Y2AHQ1</accession>
<dbReference type="RefSeq" id="WP_147670077.1">
    <property type="nucleotide sequence ID" value="NZ_CP120678.1"/>
</dbReference>
<dbReference type="EMBL" id="CP120678">
    <property type="protein sequence ID" value="WIW70289.1"/>
    <property type="molecule type" value="Genomic_DNA"/>
</dbReference>
<dbReference type="InterPro" id="IPR036388">
    <property type="entry name" value="WH-like_DNA-bd_sf"/>
</dbReference>
<organism evidence="1 2">
    <name type="scientific">Selenobaculum gibii</name>
    <dbReference type="NCBI Taxonomy" id="3054208"/>
    <lineage>
        <taxon>Bacteria</taxon>
        <taxon>Bacillati</taxon>
        <taxon>Bacillota</taxon>
        <taxon>Negativicutes</taxon>
        <taxon>Selenomonadales</taxon>
        <taxon>Selenomonadaceae</taxon>
        <taxon>Selenobaculum</taxon>
    </lineage>
</organism>
<dbReference type="Proteomes" id="UP001243623">
    <property type="component" value="Chromosome"/>
</dbReference>
<dbReference type="Gene3D" id="1.10.10.10">
    <property type="entry name" value="Winged helix-like DNA-binding domain superfamily/Winged helix DNA-binding domain"/>
    <property type="match status" value="1"/>
</dbReference>
<dbReference type="SUPFAM" id="SSF46785">
    <property type="entry name" value="Winged helix' DNA-binding domain"/>
    <property type="match status" value="1"/>
</dbReference>
<sequence>MKKSNNPIDILDEQKFSLAKLSETKKNILFFIHEQNMLGNKVKSQKEIARILNLSASTISKYLKDLEQGGFISSAGKNHTKEYFISSSYKSNSSRDKLERLNLLFGSTPHVSFDVKTIFIKTAPHQAQVYANLLKEIFPKEILSTFHNDEGILVILYEHTYDIVKDFLSKQFIS</sequence>
<dbReference type="InterPro" id="IPR036390">
    <property type="entry name" value="WH_DNA-bd_sf"/>
</dbReference>
<dbReference type="AlphaFoldDB" id="A0A9Y2AHQ1"/>
<keyword evidence="2" id="KW-1185">Reference proteome</keyword>
<dbReference type="CDD" id="cd00090">
    <property type="entry name" value="HTH_ARSR"/>
    <property type="match status" value="1"/>
</dbReference>
<evidence type="ECO:0000313" key="1">
    <source>
        <dbReference type="EMBL" id="WIW70289.1"/>
    </source>
</evidence>
<dbReference type="Pfam" id="PF13412">
    <property type="entry name" value="HTH_24"/>
    <property type="match status" value="1"/>
</dbReference>
<dbReference type="KEGG" id="sgbi:P3F81_10370"/>
<protein>
    <submittedName>
        <fullName evidence="1">Winged helix-turn-helix transcriptional regulator</fullName>
    </submittedName>
</protein>
<dbReference type="GO" id="GO:0034618">
    <property type="term" value="F:arginine binding"/>
    <property type="evidence" value="ECO:0007669"/>
    <property type="project" value="InterPro"/>
</dbReference>
<name>A0A9Y2AHQ1_9FIRM</name>
<evidence type="ECO:0000313" key="2">
    <source>
        <dbReference type="Proteomes" id="UP001243623"/>
    </source>
</evidence>
<dbReference type="InterPro" id="IPR011991">
    <property type="entry name" value="ArsR-like_HTH"/>
</dbReference>
<proteinExistence type="predicted"/>
<gene>
    <name evidence="1" type="ORF">P3F81_10370</name>
</gene>
<dbReference type="InterPro" id="IPR036251">
    <property type="entry name" value="Arg_repress_C_sf"/>
</dbReference>
<dbReference type="SUPFAM" id="SSF55252">
    <property type="entry name" value="C-terminal domain of arginine repressor"/>
    <property type="match status" value="1"/>
</dbReference>
<reference evidence="1" key="1">
    <citation type="submission" date="2023-03" db="EMBL/GenBank/DDBJ databases">
        <title>Selenobaculum gbiensis gen. nov. sp. nov., a new bacterium isolated from the gut microbiota of IBD patient.</title>
        <authorList>
            <person name="Yeo S."/>
            <person name="Park H."/>
            <person name="Huh C.S."/>
        </authorList>
    </citation>
    <scope>NUCLEOTIDE SEQUENCE</scope>
    <source>
        <strain evidence="1">ICN-92133</strain>
    </source>
</reference>
<dbReference type="GO" id="GO:0051259">
    <property type="term" value="P:protein complex oligomerization"/>
    <property type="evidence" value="ECO:0007669"/>
    <property type="project" value="InterPro"/>
</dbReference>